<sequence>MTETHPAEAAPQGAVIEIVEKGRSTDETGGGSVIVPNDVRINGQSLYASNEDPVTVHEINTGDLVRVTLTLLARRVSIRAEHDQD</sequence>
<evidence type="ECO:0000313" key="1">
    <source>
        <dbReference type="EMBL" id="GAA2629693.1"/>
    </source>
</evidence>
<name>A0ABN3QLK6_9ACTN</name>
<keyword evidence="2" id="KW-1185">Reference proteome</keyword>
<comment type="caution">
    <text evidence="1">The sequence shown here is derived from an EMBL/GenBank/DDBJ whole genome shotgun (WGS) entry which is preliminary data.</text>
</comment>
<proteinExistence type="predicted"/>
<accession>A0ABN3QLK6</accession>
<dbReference type="Proteomes" id="UP001501447">
    <property type="component" value="Unassembled WGS sequence"/>
</dbReference>
<gene>
    <name evidence="1" type="ORF">GCM10009863_51350</name>
</gene>
<dbReference type="RefSeq" id="WP_344568889.1">
    <property type="nucleotide sequence ID" value="NZ_BAAARJ010000018.1"/>
</dbReference>
<dbReference type="EMBL" id="BAAARJ010000018">
    <property type="protein sequence ID" value="GAA2629693.1"/>
    <property type="molecule type" value="Genomic_DNA"/>
</dbReference>
<protein>
    <recommendedName>
        <fullName evidence="3">TRAM domain-containing protein</fullName>
    </recommendedName>
</protein>
<organism evidence="1 2">
    <name type="scientific">Streptomyces axinellae</name>
    <dbReference type="NCBI Taxonomy" id="552788"/>
    <lineage>
        <taxon>Bacteria</taxon>
        <taxon>Bacillati</taxon>
        <taxon>Actinomycetota</taxon>
        <taxon>Actinomycetes</taxon>
        <taxon>Kitasatosporales</taxon>
        <taxon>Streptomycetaceae</taxon>
        <taxon>Streptomyces</taxon>
    </lineage>
</organism>
<evidence type="ECO:0008006" key="3">
    <source>
        <dbReference type="Google" id="ProtNLM"/>
    </source>
</evidence>
<reference evidence="1 2" key="1">
    <citation type="journal article" date="2019" name="Int. J. Syst. Evol. Microbiol.">
        <title>The Global Catalogue of Microorganisms (GCM) 10K type strain sequencing project: providing services to taxonomists for standard genome sequencing and annotation.</title>
        <authorList>
            <consortium name="The Broad Institute Genomics Platform"/>
            <consortium name="The Broad Institute Genome Sequencing Center for Infectious Disease"/>
            <person name="Wu L."/>
            <person name="Ma J."/>
        </authorList>
    </citation>
    <scope>NUCLEOTIDE SEQUENCE [LARGE SCALE GENOMIC DNA]</scope>
    <source>
        <strain evidence="1 2">JCM 16373</strain>
    </source>
</reference>
<evidence type="ECO:0000313" key="2">
    <source>
        <dbReference type="Proteomes" id="UP001501447"/>
    </source>
</evidence>